<reference evidence="1 2" key="1">
    <citation type="journal article" date="2019" name="Environ. Microbiol.">
        <title>At the nexus of three kingdoms: the genome of the mycorrhizal fungus Gigaspora margarita provides insights into plant, endobacterial and fungal interactions.</title>
        <authorList>
            <person name="Venice F."/>
            <person name="Ghignone S."/>
            <person name="Salvioli di Fossalunga A."/>
            <person name="Amselem J."/>
            <person name="Novero M."/>
            <person name="Xianan X."/>
            <person name="Sedzielewska Toro K."/>
            <person name="Morin E."/>
            <person name="Lipzen A."/>
            <person name="Grigoriev I.V."/>
            <person name="Henrissat B."/>
            <person name="Martin F.M."/>
            <person name="Bonfante P."/>
        </authorList>
    </citation>
    <scope>NUCLEOTIDE SEQUENCE [LARGE SCALE GENOMIC DNA]</scope>
    <source>
        <strain evidence="1 2">BEG34</strain>
    </source>
</reference>
<name>A0A8H4EKF2_GIGMA</name>
<sequence>MLIRALTPEQGKEKKDYNGWSDIKTEVKEIKSKWYQRLAKKDHTCKTDDSHDTSWYCGSGSKLEGVGERRPLSLKTRRKVSMNYQKIVSERESEQFNQEKKENIYTKSRKINPVAAPKDLYKKEKEEGVNDKENDSAKLMQELLIVYNTLSQKITQDKNETPEVNAEPKNLVLNLIKEVLVKAELEKRKDPTFGSYWGPTEMGYSCKMDKIDDNLGLKEKIVMDALCRNSMPTSWKIGSKELNQKEIKIEELE</sequence>
<organism evidence="1 2">
    <name type="scientific">Gigaspora margarita</name>
    <dbReference type="NCBI Taxonomy" id="4874"/>
    <lineage>
        <taxon>Eukaryota</taxon>
        <taxon>Fungi</taxon>
        <taxon>Fungi incertae sedis</taxon>
        <taxon>Mucoromycota</taxon>
        <taxon>Glomeromycotina</taxon>
        <taxon>Glomeromycetes</taxon>
        <taxon>Diversisporales</taxon>
        <taxon>Gigasporaceae</taxon>
        <taxon>Gigaspora</taxon>
    </lineage>
</organism>
<keyword evidence="2" id="KW-1185">Reference proteome</keyword>
<comment type="caution">
    <text evidence="1">The sequence shown here is derived from an EMBL/GenBank/DDBJ whole genome shotgun (WGS) entry which is preliminary data.</text>
</comment>
<accession>A0A8H4EKF2</accession>
<evidence type="ECO:0000313" key="2">
    <source>
        <dbReference type="Proteomes" id="UP000439903"/>
    </source>
</evidence>
<gene>
    <name evidence="1" type="ORF">F8M41_019722</name>
</gene>
<dbReference type="AlphaFoldDB" id="A0A8H4EKF2"/>
<protein>
    <submittedName>
        <fullName evidence="1">Uncharacterized protein</fullName>
    </submittedName>
</protein>
<evidence type="ECO:0000313" key="1">
    <source>
        <dbReference type="EMBL" id="KAF0502927.1"/>
    </source>
</evidence>
<proteinExistence type="predicted"/>
<dbReference type="EMBL" id="WTPW01000520">
    <property type="protein sequence ID" value="KAF0502927.1"/>
    <property type="molecule type" value="Genomic_DNA"/>
</dbReference>
<dbReference type="Proteomes" id="UP000439903">
    <property type="component" value="Unassembled WGS sequence"/>
</dbReference>